<dbReference type="InterPro" id="IPR000601">
    <property type="entry name" value="PKD_dom"/>
</dbReference>
<dbReference type="GO" id="GO:0005975">
    <property type="term" value="P:carbohydrate metabolic process"/>
    <property type="evidence" value="ECO:0007669"/>
    <property type="project" value="UniProtKB-ARBA"/>
</dbReference>
<dbReference type="PROSITE" id="PS50093">
    <property type="entry name" value="PKD"/>
    <property type="match status" value="2"/>
</dbReference>
<accession>A0A846ZFE1</accession>
<feature type="domain" description="PKD" evidence="3">
    <location>
        <begin position="652"/>
        <end position="740"/>
    </location>
</feature>
<proteinExistence type="predicted"/>
<dbReference type="Proteomes" id="UP000579250">
    <property type="component" value="Unassembled WGS sequence"/>
</dbReference>
<dbReference type="InterPro" id="IPR013783">
    <property type="entry name" value="Ig-like_fold"/>
</dbReference>
<dbReference type="Gene3D" id="2.60.40.10">
    <property type="entry name" value="Immunoglobulins"/>
    <property type="match status" value="2"/>
</dbReference>
<dbReference type="RefSeq" id="WP_067632654.1">
    <property type="nucleotide sequence ID" value="NZ_JAAXPI010000100.1"/>
</dbReference>
<dbReference type="CDD" id="cd00146">
    <property type="entry name" value="PKD"/>
    <property type="match status" value="2"/>
</dbReference>
<dbReference type="SUPFAM" id="SSF82171">
    <property type="entry name" value="DPP6 N-terminal domain-like"/>
    <property type="match status" value="1"/>
</dbReference>
<dbReference type="InterPro" id="IPR022409">
    <property type="entry name" value="PKD/Chitinase_dom"/>
</dbReference>
<evidence type="ECO:0000256" key="1">
    <source>
        <dbReference type="SAM" id="MobiDB-lite"/>
    </source>
</evidence>
<dbReference type="AlphaFoldDB" id="A0A846ZFE1"/>
<name>A0A846ZFE1_9ACTN</name>
<evidence type="ECO:0000256" key="2">
    <source>
        <dbReference type="SAM" id="SignalP"/>
    </source>
</evidence>
<dbReference type="SUPFAM" id="SSF49299">
    <property type="entry name" value="PKD domain"/>
    <property type="match status" value="2"/>
</dbReference>
<keyword evidence="5" id="KW-1185">Reference proteome</keyword>
<dbReference type="SMART" id="SM00089">
    <property type="entry name" value="PKD"/>
    <property type="match status" value="2"/>
</dbReference>
<feature type="chain" id="PRO_5039730274" evidence="2">
    <location>
        <begin position="27"/>
        <end position="1245"/>
    </location>
</feature>
<evidence type="ECO:0000313" key="4">
    <source>
        <dbReference type="EMBL" id="NKZ08816.1"/>
    </source>
</evidence>
<feature type="domain" description="PKD" evidence="3">
    <location>
        <begin position="951"/>
        <end position="1032"/>
    </location>
</feature>
<keyword evidence="2" id="KW-0732">Signal</keyword>
<evidence type="ECO:0000259" key="3">
    <source>
        <dbReference type="PROSITE" id="PS50093"/>
    </source>
</evidence>
<reference evidence="4 5" key="1">
    <citation type="submission" date="2020-04" db="EMBL/GenBank/DDBJ databases">
        <title>MicrobeNet Type strains.</title>
        <authorList>
            <person name="Nicholson A.C."/>
        </authorList>
    </citation>
    <scope>NUCLEOTIDE SEQUENCE [LARGE SCALE GENOMIC DNA]</scope>
    <source>
        <strain evidence="4 5">ATCC BAA-277</strain>
    </source>
</reference>
<sequence>MGRRRWGALAASAAFALGTLTASLVAAVPAHADQRGSEPGHGRVVNADPANYTPNVVDGDVKSIIKIGGKIYVGGSFTQVKEPGANKPTLTRDRLFAFDASTGAIDPNFAPSLNKGEASVLLPAPDGQSIYVGGSFSEINGTRQFVLARIDAQTGAPITAFKPQLDARVRDLRFAGGRLYVAGTFATAGGAARAGLATLNPQTGARDDFVDLNIAGTQTGDGVTQIYKMDISPDGSKLVGIGNFSSVAGSTRRQIVMLDLTGASAQLANWDTTRYGDQCSQSFDTYMRDVEFSPDGAYFVVTTTGAYGGSAKLCDTQARWESAATGAGQQPTWVNYTGGDTTYAVEITDSAVYAGGHFRWANNPFAGDKPGQGAVSREGIVALDPASGLPFSWNPGRDKGVGVFDMLATGEGLWVGSDTDNIGGEYHQKLALMPLAGGKAVPPSSTGELPGNVYSGGGIGNGAANYLKHRSFDGTAAGAEVADATGGVDWRSARGAFMINGDLFYGGSDGSFNRRAFDGTTLGPVTEIDAADQLVTMTTWHSQVASITGMFFANGRVYYTRGQSALYYRMFNPESNVVGAQEFTAVGNLPGMSWSSVGGMFVNGGDLYYVGNTSGKLYRVAFSAAGVPSGASTEVSSADWRGRAVFLFAGTPNTAPQAAFTANCDKLDCAFDASGSADPDGSIASYAWDFGDGGTGTGATPQHTYADAGEYTVKLTVTDDRGGKGTKTQTLTVAANQANIAFRAGIGGNANVQTAYAQIPPSVQAGDGMILMLTFNSGSASLTTPPAGWTQVDTQTVGSATSVLWKRVAQAGDAGKQVDIGLSAFTKADIQLLAYDGTNTTDPVAAVAKGGDADSVTAHTSPNAQVGGTGSWAVTYWADKSSSTTSWTAPAGVETRRIGIGSGGGRITSLTVDSNGTVATGTYGGKTATTDAASRAGMWTIILAQGDSAATNEAPQAAFSRSCDDLQCTFDASGSADPDGSIASYAWDFGNGQNGTGATPQHAYDAAGTYTVKLTVTDDKGAKDTRSETVTVAPDQADISYRAGVGGNANVKTAYAQIPASVQPGDGLIMVLTFNSSDAELTTPPAGWTKVDDQNAGNATSVLFKRVAQAGDAGKQVDIGLSAYTKADIRLMAYAGTDTTDPIAKVAKDTDDDSGTQHTSPDADVTTSGGWAITYWADKSSSTTSWTAPAGVETRGTGIGSGGGRITSLTVDSNAAVPTGSYGGKTATTNAASRAAMWTIILKRK</sequence>
<organism evidence="4 5">
    <name type="scientific">Actinomadura latina</name>
    <dbReference type="NCBI Taxonomy" id="163603"/>
    <lineage>
        <taxon>Bacteria</taxon>
        <taxon>Bacillati</taxon>
        <taxon>Actinomycetota</taxon>
        <taxon>Actinomycetes</taxon>
        <taxon>Streptosporangiales</taxon>
        <taxon>Thermomonosporaceae</taxon>
        <taxon>Actinomadura</taxon>
    </lineage>
</organism>
<protein>
    <submittedName>
        <fullName evidence="4">PKD domain-containing protein</fullName>
    </submittedName>
</protein>
<dbReference type="EMBL" id="JAAXPI010000100">
    <property type="protein sequence ID" value="NKZ08816.1"/>
    <property type="molecule type" value="Genomic_DNA"/>
</dbReference>
<feature type="region of interest" description="Disordered" evidence="1">
    <location>
        <begin position="1184"/>
        <end position="1204"/>
    </location>
</feature>
<dbReference type="Pfam" id="PF17164">
    <property type="entry name" value="DUF5122"/>
    <property type="match status" value="1"/>
</dbReference>
<comment type="caution">
    <text evidence="4">The sequence shown here is derived from an EMBL/GenBank/DDBJ whole genome shotgun (WGS) entry which is preliminary data.</text>
</comment>
<dbReference type="Pfam" id="PF18911">
    <property type="entry name" value="PKD_4"/>
    <property type="match status" value="2"/>
</dbReference>
<dbReference type="InterPro" id="IPR013431">
    <property type="entry name" value="Delta_60_rpt"/>
</dbReference>
<dbReference type="InterPro" id="IPR035986">
    <property type="entry name" value="PKD_dom_sf"/>
</dbReference>
<feature type="signal peptide" evidence="2">
    <location>
        <begin position="1"/>
        <end position="26"/>
    </location>
</feature>
<gene>
    <name evidence="4" type="ORF">HGB48_34510</name>
</gene>
<evidence type="ECO:0000313" key="5">
    <source>
        <dbReference type="Proteomes" id="UP000579250"/>
    </source>
</evidence>